<proteinExistence type="predicted"/>
<organism evidence="4">
    <name type="scientific">Salpingoeca rosetta (strain ATCC 50818 / BSB-021)</name>
    <dbReference type="NCBI Taxonomy" id="946362"/>
    <lineage>
        <taxon>Eukaryota</taxon>
        <taxon>Choanoflagellata</taxon>
        <taxon>Craspedida</taxon>
        <taxon>Salpingoecidae</taxon>
        <taxon>Salpingoeca</taxon>
    </lineage>
</organism>
<evidence type="ECO:0000313" key="4">
    <source>
        <dbReference type="Proteomes" id="UP000007799"/>
    </source>
</evidence>
<feature type="chain" id="PRO_5003290762" description="Secreted protein" evidence="2">
    <location>
        <begin position="31"/>
        <end position="184"/>
    </location>
</feature>
<dbReference type="AlphaFoldDB" id="F2UKR6"/>
<feature type="region of interest" description="Disordered" evidence="1">
    <location>
        <begin position="125"/>
        <end position="150"/>
    </location>
</feature>
<evidence type="ECO:0000256" key="1">
    <source>
        <dbReference type="SAM" id="MobiDB-lite"/>
    </source>
</evidence>
<dbReference type="KEGG" id="sre:PTSG_13262"/>
<sequence>MEGGVVGAVRTWMACFQTLAACVAPPLVPAEEEREDSWTSGDMFHRCCPVIVRTTHVSSSAALNWCCLRVIGTSTEAARQRCYHSTPSSTCAHVDPHDHGCCCRVLLLLPRARTTSRHSVTRPCLRPIPRSAKPEAQATTATAATTATTVPPRIAAPAPAMAAKQRIMLTWWIVMGKSGNKRQM</sequence>
<keyword evidence="4" id="KW-1185">Reference proteome</keyword>
<accession>F2UKR6</accession>
<feature type="compositionally biased region" description="Low complexity" evidence="1">
    <location>
        <begin position="134"/>
        <end position="150"/>
    </location>
</feature>
<protein>
    <recommendedName>
        <fullName evidence="5">Secreted protein</fullName>
    </recommendedName>
</protein>
<evidence type="ECO:0000313" key="3">
    <source>
        <dbReference type="EMBL" id="EGD77715.1"/>
    </source>
</evidence>
<dbReference type="RefSeq" id="XP_004990191.1">
    <property type="nucleotide sequence ID" value="XM_004990134.1"/>
</dbReference>
<evidence type="ECO:0000256" key="2">
    <source>
        <dbReference type="SAM" id="SignalP"/>
    </source>
</evidence>
<dbReference type="InParanoid" id="F2UKR6"/>
<evidence type="ECO:0008006" key="5">
    <source>
        <dbReference type="Google" id="ProtNLM"/>
    </source>
</evidence>
<dbReference type="EMBL" id="GL832979">
    <property type="protein sequence ID" value="EGD77715.1"/>
    <property type="molecule type" value="Genomic_DNA"/>
</dbReference>
<reference evidence="3" key="1">
    <citation type="submission" date="2009-08" db="EMBL/GenBank/DDBJ databases">
        <title>Annotation of Salpingoeca rosetta.</title>
        <authorList>
            <consortium name="The Broad Institute Genome Sequencing Platform"/>
            <person name="Russ C."/>
            <person name="Cuomo C."/>
            <person name="Burger G."/>
            <person name="Gray M.W."/>
            <person name="Holland P.W.H."/>
            <person name="King N."/>
            <person name="Lang F.B.F."/>
            <person name="Roger A.J."/>
            <person name="Ruiz-Trillo I."/>
            <person name="Young S.K."/>
            <person name="Zeng Q."/>
            <person name="Gargeya S."/>
            <person name="Alvarado L."/>
            <person name="Berlin A."/>
            <person name="Chapman S.B."/>
            <person name="Chen Z."/>
            <person name="Freedman E."/>
            <person name="Gellesch M."/>
            <person name="Goldberg J."/>
            <person name="Griggs A."/>
            <person name="Gujja S."/>
            <person name="Heilman E."/>
            <person name="Heiman D."/>
            <person name="Howarth C."/>
            <person name="Mehta T."/>
            <person name="Neiman D."/>
            <person name="Pearson M."/>
            <person name="Roberts A."/>
            <person name="Saif S."/>
            <person name="Shea T."/>
            <person name="Shenoy N."/>
            <person name="Sisk P."/>
            <person name="Stolte C."/>
            <person name="Sykes S."/>
            <person name="White J."/>
            <person name="Yandava C."/>
            <person name="Haas B."/>
            <person name="Nusbaum C."/>
            <person name="Birren B."/>
        </authorList>
    </citation>
    <scope>NUCLEOTIDE SEQUENCE [LARGE SCALE GENOMIC DNA]</scope>
    <source>
        <strain evidence="3">ATCC 50818</strain>
    </source>
</reference>
<keyword evidence="2" id="KW-0732">Signal</keyword>
<feature type="signal peptide" evidence="2">
    <location>
        <begin position="1"/>
        <end position="30"/>
    </location>
</feature>
<name>F2UKR6_SALR5</name>
<gene>
    <name evidence="3" type="ORF">PTSG_13262</name>
</gene>
<dbReference type="Proteomes" id="UP000007799">
    <property type="component" value="Unassembled WGS sequence"/>
</dbReference>
<dbReference type="GeneID" id="16070744"/>